<evidence type="ECO:0000313" key="2">
    <source>
        <dbReference type="Proteomes" id="UP000701702"/>
    </source>
</evidence>
<organism evidence="1 2">
    <name type="scientific">Cupriavidus pinatubonensis</name>
    <dbReference type="NCBI Taxonomy" id="248026"/>
    <lineage>
        <taxon>Bacteria</taxon>
        <taxon>Pseudomonadati</taxon>
        <taxon>Pseudomonadota</taxon>
        <taxon>Betaproteobacteria</taxon>
        <taxon>Burkholderiales</taxon>
        <taxon>Burkholderiaceae</taxon>
        <taxon>Cupriavidus</taxon>
    </lineage>
</organism>
<dbReference type="EMBL" id="CAJZAF010000040">
    <property type="protein sequence ID" value="CAG9184956.1"/>
    <property type="molecule type" value="Genomic_DNA"/>
</dbReference>
<sequence>MVLAYSIIPGVMGPYCSSSLYWNDAYYYYVYGKESSGSRRLVEVFQVDCIGELEPMLSFRYPPPFRELFPEDYALLYSEAPAGK</sequence>
<evidence type="ECO:0008006" key="3">
    <source>
        <dbReference type="Google" id="ProtNLM"/>
    </source>
</evidence>
<gene>
    <name evidence="1" type="ORF">LMG23994_05557</name>
</gene>
<dbReference type="Proteomes" id="UP000701702">
    <property type="component" value="Unassembled WGS sequence"/>
</dbReference>
<proteinExistence type="predicted"/>
<accession>A0ABN7ZJS3</accession>
<name>A0ABN7ZJS3_9BURK</name>
<comment type="caution">
    <text evidence="1">The sequence shown here is derived from an EMBL/GenBank/DDBJ whole genome shotgun (WGS) entry which is preliminary data.</text>
</comment>
<protein>
    <recommendedName>
        <fullName evidence="3">Lipoprotein</fullName>
    </recommendedName>
</protein>
<keyword evidence="2" id="KW-1185">Reference proteome</keyword>
<evidence type="ECO:0000313" key="1">
    <source>
        <dbReference type="EMBL" id="CAG9184956.1"/>
    </source>
</evidence>
<reference evidence="1 2" key="1">
    <citation type="submission" date="2021-08" db="EMBL/GenBank/DDBJ databases">
        <authorList>
            <person name="Peeters C."/>
        </authorList>
    </citation>
    <scope>NUCLEOTIDE SEQUENCE [LARGE SCALE GENOMIC DNA]</scope>
    <source>
        <strain evidence="1 2">LMG 23994</strain>
    </source>
</reference>